<dbReference type="EMBL" id="SJPG01000001">
    <property type="protein sequence ID" value="TWT59588.1"/>
    <property type="molecule type" value="Genomic_DNA"/>
</dbReference>
<reference evidence="1 2" key="1">
    <citation type="submission" date="2019-02" db="EMBL/GenBank/DDBJ databases">
        <title>Deep-cultivation of Planctomycetes and their phenomic and genomic characterization uncovers novel biology.</title>
        <authorList>
            <person name="Wiegand S."/>
            <person name="Jogler M."/>
            <person name="Boedeker C."/>
            <person name="Pinto D."/>
            <person name="Vollmers J."/>
            <person name="Rivas-Marin E."/>
            <person name="Kohn T."/>
            <person name="Peeters S.H."/>
            <person name="Heuer A."/>
            <person name="Rast P."/>
            <person name="Oberbeckmann S."/>
            <person name="Bunk B."/>
            <person name="Jeske O."/>
            <person name="Meyerdierks A."/>
            <person name="Storesund J.E."/>
            <person name="Kallscheuer N."/>
            <person name="Luecker S."/>
            <person name="Lage O.M."/>
            <person name="Pohl T."/>
            <person name="Merkel B.J."/>
            <person name="Hornburger P."/>
            <person name="Mueller R.-W."/>
            <person name="Bruemmer F."/>
            <person name="Labrenz M."/>
            <person name="Spormann A.M."/>
            <person name="Op Den Camp H."/>
            <person name="Overmann J."/>
            <person name="Amann R."/>
            <person name="Jetten M.S.M."/>
            <person name="Mascher T."/>
            <person name="Medema M.H."/>
            <person name="Devos D.P."/>
            <person name="Kaster A.-K."/>
            <person name="Ovreas L."/>
            <person name="Rohde M."/>
            <person name="Galperin M.Y."/>
            <person name="Jogler C."/>
        </authorList>
    </citation>
    <scope>NUCLEOTIDE SEQUENCE [LARGE SCALE GENOMIC DNA]</scope>
    <source>
        <strain evidence="1 2">Pan54</strain>
    </source>
</reference>
<gene>
    <name evidence="1" type="ORF">Pan54_02960</name>
</gene>
<dbReference type="AlphaFoldDB" id="A0A5C5X9Y3"/>
<dbReference type="Proteomes" id="UP000316095">
    <property type="component" value="Unassembled WGS sequence"/>
</dbReference>
<protein>
    <submittedName>
        <fullName evidence="1">Uncharacterized protein</fullName>
    </submittedName>
</protein>
<evidence type="ECO:0000313" key="2">
    <source>
        <dbReference type="Proteomes" id="UP000316095"/>
    </source>
</evidence>
<proteinExistence type="predicted"/>
<sequence length="360" mass="42141">MEPEIERGLKVGNRTFPLRLHRDQNVELGNFTIDQWWIDKRGLYKDRRSTSPNHDKIINFYWACCREDGPQHELEVKESFLLAKLLPETRSNGARKVFDDSRMSQKNESEIRDRQNQLESMLASARDGQKTQQEFHDETFQTLSSPKYGEEVDEQYAQFRTELMEDACDVLENDPEQAIELARNAWSEWNRIYSRRSDPNGANEIPKKIMDIFSYEARAALHRCYSYAWMHLIQDFVAEGLWNETTTTFHRIWHLDLPIEDRYNDQLKTHLFHGHTFGLHPAGSELIRTQTGRELIGELISNPCEWGCVNRFLNAMLISVHLYSSQIEESRSNRIKRPRSFSEFQPGITISDIIPAVDAS</sequence>
<evidence type="ECO:0000313" key="1">
    <source>
        <dbReference type="EMBL" id="TWT59588.1"/>
    </source>
</evidence>
<accession>A0A5C5X9Y3</accession>
<comment type="caution">
    <text evidence="1">The sequence shown here is derived from an EMBL/GenBank/DDBJ whole genome shotgun (WGS) entry which is preliminary data.</text>
</comment>
<name>A0A5C5X9Y3_9PLAN</name>
<keyword evidence="2" id="KW-1185">Reference proteome</keyword>
<dbReference type="RefSeq" id="WP_146501772.1">
    <property type="nucleotide sequence ID" value="NZ_SJPG01000001.1"/>
</dbReference>
<organism evidence="1 2">
    <name type="scientific">Rubinisphaera italica</name>
    <dbReference type="NCBI Taxonomy" id="2527969"/>
    <lineage>
        <taxon>Bacteria</taxon>
        <taxon>Pseudomonadati</taxon>
        <taxon>Planctomycetota</taxon>
        <taxon>Planctomycetia</taxon>
        <taxon>Planctomycetales</taxon>
        <taxon>Planctomycetaceae</taxon>
        <taxon>Rubinisphaera</taxon>
    </lineage>
</organism>
<dbReference type="OrthoDB" id="264961at2"/>